<dbReference type="Proteomes" id="UP000053675">
    <property type="component" value="Unassembled WGS sequence"/>
</dbReference>
<feature type="region of interest" description="Disordered" evidence="1">
    <location>
        <begin position="1"/>
        <end position="32"/>
    </location>
</feature>
<evidence type="ECO:0000313" key="3">
    <source>
        <dbReference type="Proteomes" id="UP000053675"/>
    </source>
</evidence>
<evidence type="ECO:0000313" key="2">
    <source>
        <dbReference type="EMBL" id="KFB10497.1"/>
    </source>
</evidence>
<name>A0A084UC11_9HYPH</name>
<evidence type="ECO:0000256" key="1">
    <source>
        <dbReference type="SAM" id="MobiDB-lite"/>
    </source>
</evidence>
<reference evidence="2 3" key="1">
    <citation type="submission" date="2014-05" db="EMBL/GenBank/DDBJ databases">
        <title>Draft Genome Sequence of Nitratireductor basaltis Strain UMTGB225, A Marine Bacterium Isolated from Green Barrel Tunicate.</title>
        <authorList>
            <person name="Gan H.Y."/>
        </authorList>
    </citation>
    <scope>NUCLEOTIDE SEQUENCE [LARGE SCALE GENOMIC DNA]</scope>
    <source>
        <strain evidence="2 3">UMTGB225</strain>
    </source>
</reference>
<organism evidence="2 3">
    <name type="scientific">Nitratireductor basaltis</name>
    <dbReference type="NCBI Taxonomy" id="472175"/>
    <lineage>
        <taxon>Bacteria</taxon>
        <taxon>Pseudomonadati</taxon>
        <taxon>Pseudomonadota</taxon>
        <taxon>Alphaproteobacteria</taxon>
        <taxon>Hyphomicrobiales</taxon>
        <taxon>Phyllobacteriaceae</taxon>
        <taxon>Nitratireductor</taxon>
    </lineage>
</organism>
<dbReference type="AlphaFoldDB" id="A0A084UC11"/>
<protein>
    <submittedName>
        <fullName evidence="2">Uncharacterized protein</fullName>
    </submittedName>
</protein>
<gene>
    <name evidence="2" type="ORF">EL18_01532</name>
</gene>
<keyword evidence="3" id="KW-1185">Reference proteome</keyword>
<accession>A0A084UC11</accession>
<comment type="caution">
    <text evidence="2">The sequence shown here is derived from an EMBL/GenBank/DDBJ whole genome shotgun (WGS) entry which is preliminary data.</text>
</comment>
<proteinExistence type="predicted"/>
<sequence length="51" mass="5261">MTAAVIAKNDPAKDCQSLSQEAKPETDSIAAPKQNATAARAIALMVLIPVP</sequence>
<dbReference type="EMBL" id="JMQM01000001">
    <property type="protein sequence ID" value="KFB10497.1"/>
    <property type="molecule type" value="Genomic_DNA"/>
</dbReference>